<proteinExistence type="predicted"/>
<dbReference type="InterPro" id="IPR009081">
    <property type="entry name" value="PP-bd_ACP"/>
</dbReference>
<evidence type="ECO:0000313" key="2">
    <source>
        <dbReference type="EMBL" id="BAX82620.1"/>
    </source>
</evidence>
<protein>
    <submittedName>
        <fullName evidence="2">Acyl carrier protein</fullName>
    </submittedName>
</protein>
<dbReference type="Pfam" id="PF00550">
    <property type="entry name" value="PP-binding"/>
    <property type="match status" value="1"/>
</dbReference>
<dbReference type="OrthoDB" id="2625323at2"/>
<dbReference type="AlphaFoldDB" id="A0A1Y1CQR6"/>
<accession>A0A1Y1CQR6</accession>
<feature type="domain" description="Carrier" evidence="1">
    <location>
        <begin position="21"/>
        <end position="74"/>
    </location>
</feature>
<evidence type="ECO:0000259" key="1">
    <source>
        <dbReference type="Pfam" id="PF00550"/>
    </source>
</evidence>
<reference evidence="2 3" key="1">
    <citation type="journal article" date="2018" name="Mar. Genomics">
        <title>Complete genome sequence of Marinifilaceae bacterium strain SPP2, isolated from the Antarctic marine sediment.</title>
        <authorList>
            <person name="Watanabe M."/>
            <person name="Kojima H."/>
            <person name="Fukui M."/>
        </authorList>
    </citation>
    <scope>NUCLEOTIDE SEQUENCE [LARGE SCALE GENOMIC DNA]</scope>
    <source>
        <strain evidence="2 3">SPP2</strain>
    </source>
</reference>
<dbReference type="InterPro" id="IPR036736">
    <property type="entry name" value="ACP-like_sf"/>
</dbReference>
<sequence length="89" mass="10126">MITKDKVQSKLIDFLCCQFLVEESDIELEESLIDTGIIDSMGLIEIAFYIEKEYSFKVTEVMMNSANFGSVYKIVDFITNQSLLLGRIG</sequence>
<reference evidence="3" key="2">
    <citation type="journal article" date="2020" name="Antonie Van Leeuwenhoek">
        <title>Labilibaculum antarcticum sp. nov., a novel facultative anaerobic, psychrotorelant bacterium isolated from marine sediment of Antarctica.</title>
        <authorList>
            <person name="Watanabe M."/>
            <person name="Kojima H."/>
            <person name="Fukui M."/>
        </authorList>
    </citation>
    <scope>NUCLEOTIDE SEQUENCE [LARGE SCALE GENOMIC DNA]</scope>
    <source>
        <strain evidence="3">SPP2</strain>
    </source>
</reference>
<evidence type="ECO:0000313" key="3">
    <source>
        <dbReference type="Proteomes" id="UP000218267"/>
    </source>
</evidence>
<dbReference type="Proteomes" id="UP000218267">
    <property type="component" value="Chromosome"/>
</dbReference>
<name>A0A1Y1CQR6_9BACT</name>
<organism evidence="2 3">
    <name type="scientific">Labilibaculum antarcticum</name>
    <dbReference type="NCBI Taxonomy" id="1717717"/>
    <lineage>
        <taxon>Bacteria</taxon>
        <taxon>Pseudomonadati</taxon>
        <taxon>Bacteroidota</taxon>
        <taxon>Bacteroidia</taxon>
        <taxon>Marinilabiliales</taxon>
        <taxon>Marinifilaceae</taxon>
        <taxon>Labilibaculum</taxon>
    </lineage>
</organism>
<keyword evidence="3" id="KW-1185">Reference proteome</keyword>
<dbReference type="EMBL" id="AP018042">
    <property type="protein sequence ID" value="BAX82620.1"/>
    <property type="molecule type" value="Genomic_DNA"/>
</dbReference>
<dbReference type="SUPFAM" id="SSF47336">
    <property type="entry name" value="ACP-like"/>
    <property type="match status" value="1"/>
</dbReference>
<gene>
    <name evidence="2" type="ORF">ALGA_4330</name>
</gene>
<dbReference type="Gene3D" id="1.10.1200.10">
    <property type="entry name" value="ACP-like"/>
    <property type="match status" value="1"/>
</dbReference>
<dbReference type="RefSeq" id="WP_096433081.1">
    <property type="nucleotide sequence ID" value="NZ_AP018042.1"/>
</dbReference>
<dbReference type="KEGG" id="mbas:ALGA_4330"/>